<protein>
    <submittedName>
        <fullName evidence="2">Type-IV pilin</fullName>
    </submittedName>
</protein>
<dbReference type="Pfam" id="PF07963">
    <property type="entry name" value="N_methyl"/>
    <property type="match status" value="1"/>
</dbReference>
<keyword evidence="1" id="KW-0472">Membrane</keyword>
<dbReference type="EMBL" id="LNKA01000001">
    <property type="protein sequence ID" value="KTC65767.1"/>
    <property type="molecule type" value="Genomic_DNA"/>
</dbReference>
<dbReference type="RefSeq" id="WP_058461502.1">
    <property type="nucleotide sequence ID" value="NZ_CAAAHS010000004.1"/>
</dbReference>
<comment type="caution">
    <text evidence="2">The sequence shown here is derived from an EMBL/GenBank/DDBJ whole genome shotgun (WGS) entry which is preliminary data.</text>
</comment>
<dbReference type="Gene3D" id="3.30.700.10">
    <property type="entry name" value="Glycoprotein, Type 4 Pilin"/>
    <property type="match status" value="1"/>
</dbReference>
<organism evidence="2 3">
    <name type="scientific">Legionella adelaidensis</name>
    <dbReference type="NCBI Taxonomy" id="45056"/>
    <lineage>
        <taxon>Bacteria</taxon>
        <taxon>Pseudomonadati</taxon>
        <taxon>Pseudomonadota</taxon>
        <taxon>Gammaproteobacteria</taxon>
        <taxon>Legionellales</taxon>
        <taxon>Legionellaceae</taxon>
        <taxon>Legionella</taxon>
    </lineage>
</organism>
<reference evidence="2 3" key="1">
    <citation type="submission" date="2015-11" db="EMBL/GenBank/DDBJ databases">
        <title>Identification of large and diverse effector repertoires of 38 Legionella species.</title>
        <authorList>
            <person name="Burstein D."/>
            <person name="Amaro F."/>
            <person name="Zusman T."/>
            <person name="Lifshitz Z."/>
            <person name="Cohen O."/>
            <person name="Gilbert J.A."/>
            <person name="Pupko T."/>
            <person name="Shuman H.A."/>
            <person name="Segal G."/>
        </authorList>
    </citation>
    <scope>NUCLEOTIDE SEQUENCE [LARGE SCALE GENOMIC DNA]</scope>
    <source>
        <strain evidence="2 3">1762-AUS-E</strain>
    </source>
</reference>
<dbReference type="InterPro" id="IPR031982">
    <property type="entry name" value="PilE-like"/>
</dbReference>
<evidence type="ECO:0000313" key="3">
    <source>
        <dbReference type="Proteomes" id="UP000054859"/>
    </source>
</evidence>
<gene>
    <name evidence="2" type="primary">pilE</name>
    <name evidence="2" type="ORF">Lade_0425</name>
</gene>
<feature type="transmembrane region" description="Helical" evidence="1">
    <location>
        <begin position="13"/>
        <end position="31"/>
    </location>
</feature>
<dbReference type="Proteomes" id="UP000054859">
    <property type="component" value="Unassembled WGS sequence"/>
</dbReference>
<dbReference type="PANTHER" id="PTHR30093">
    <property type="entry name" value="GENERAL SECRETION PATHWAY PROTEIN G"/>
    <property type="match status" value="1"/>
</dbReference>
<keyword evidence="1" id="KW-1133">Transmembrane helix</keyword>
<dbReference type="InterPro" id="IPR045584">
    <property type="entry name" value="Pilin-like"/>
</dbReference>
<evidence type="ECO:0000256" key="1">
    <source>
        <dbReference type="SAM" id="Phobius"/>
    </source>
</evidence>
<dbReference type="AlphaFoldDB" id="A0A0W0R3Z2"/>
<accession>A0A0W0R3Z2</accession>
<keyword evidence="1" id="KW-0812">Transmembrane</keyword>
<proteinExistence type="predicted"/>
<sequence length="146" mass="15862">MINWYKAFTIMELLITIVIIGILATFAYPSYMDYITRARRSDGQTALLNLASRMERYYSEHNTYQTATIGAGANTDVLSSNTSPEGWYTLSIATATNSAYTLRATPLSSQATQDKKCQTLTLDNLGLKGITTGPGGAPSGPSSKCW</sequence>
<keyword evidence="3" id="KW-1185">Reference proteome</keyword>
<name>A0A0W0R3Z2_9GAMM</name>
<dbReference type="PANTHER" id="PTHR30093:SF47">
    <property type="entry name" value="TYPE IV PILUS NON-CORE MINOR PILIN PILE"/>
    <property type="match status" value="1"/>
</dbReference>
<dbReference type="SUPFAM" id="SSF54523">
    <property type="entry name" value="Pili subunits"/>
    <property type="match status" value="1"/>
</dbReference>
<dbReference type="PATRIC" id="fig|45056.6.peg.441"/>
<dbReference type="GO" id="GO:0043683">
    <property type="term" value="P:type IV pilus assembly"/>
    <property type="evidence" value="ECO:0007669"/>
    <property type="project" value="InterPro"/>
</dbReference>
<dbReference type="OrthoDB" id="5296638at2"/>
<dbReference type="STRING" id="45056.Lade_0425"/>
<dbReference type="InterPro" id="IPR012902">
    <property type="entry name" value="N_methyl_site"/>
</dbReference>
<dbReference type="NCBIfam" id="TIGR02532">
    <property type="entry name" value="IV_pilin_GFxxxE"/>
    <property type="match status" value="1"/>
</dbReference>
<dbReference type="Pfam" id="PF16732">
    <property type="entry name" value="ComP_DUS"/>
    <property type="match status" value="1"/>
</dbReference>
<evidence type="ECO:0000313" key="2">
    <source>
        <dbReference type="EMBL" id="KTC65767.1"/>
    </source>
</evidence>